<dbReference type="OrthoDB" id="444255at2759"/>
<dbReference type="InterPro" id="IPR009644">
    <property type="entry name" value="FKTN/MNN4/W02B3.4-1"/>
</dbReference>
<reference evidence="7" key="1">
    <citation type="journal article" date="2021" name="Nat. Commun.">
        <title>Genetic determinants of endophytism in the Arabidopsis root mycobiome.</title>
        <authorList>
            <person name="Mesny F."/>
            <person name="Miyauchi S."/>
            <person name="Thiergart T."/>
            <person name="Pickel B."/>
            <person name="Atanasova L."/>
            <person name="Karlsson M."/>
            <person name="Huettel B."/>
            <person name="Barry K.W."/>
            <person name="Haridas S."/>
            <person name="Chen C."/>
            <person name="Bauer D."/>
            <person name="Andreopoulos W."/>
            <person name="Pangilinan J."/>
            <person name="LaButti K."/>
            <person name="Riley R."/>
            <person name="Lipzen A."/>
            <person name="Clum A."/>
            <person name="Drula E."/>
            <person name="Henrissat B."/>
            <person name="Kohler A."/>
            <person name="Grigoriev I.V."/>
            <person name="Martin F.M."/>
            <person name="Hacquard S."/>
        </authorList>
    </citation>
    <scope>NUCLEOTIDE SEQUENCE</scope>
    <source>
        <strain evidence="7">MPI-CAGE-AT-0016</strain>
    </source>
</reference>
<dbReference type="PANTHER" id="PTHR15407:SF28">
    <property type="entry name" value="RIBITOL-5-PHOSPHATE TRANSFERASE FKTN"/>
    <property type="match status" value="1"/>
</dbReference>
<keyword evidence="8" id="KW-1185">Reference proteome</keyword>
<evidence type="ECO:0000256" key="2">
    <source>
        <dbReference type="ARBA" id="ARBA00022692"/>
    </source>
</evidence>
<feature type="domain" description="LicD/FKTN/FKRP nucleotidyltransferase" evidence="6">
    <location>
        <begin position="189"/>
        <end position="302"/>
    </location>
</feature>
<feature type="domain" description="LicD/FKTN/FKRP nucleotidyltransferase" evidence="6">
    <location>
        <begin position="309"/>
        <end position="347"/>
    </location>
</feature>
<protein>
    <submittedName>
        <fullName evidence="7">LicD family-domain-containing protein</fullName>
    </submittedName>
</protein>
<keyword evidence="3" id="KW-1133">Transmembrane helix</keyword>
<name>A0A8K0T9T9_9PEZI</name>
<comment type="subcellular location">
    <subcellularLocation>
        <location evidence="1">Membrane</location>
        <topology evidence="1">Single-pass membrane protein</topology>
    </subcellularLocation>
</comment>
<evidence type="ECO:0000313" key="8">
    <source>
        <dbReference type="Proteomes" id="UP000813385"/>
    </source>
</evidence>
<dbReference type="GO" id="GO:0016020">
    <property type="term" value="C:membrane"/>
    <property type="evidence" value="ECO:0007669"/>
    <property type="project" value="UniProtKB-SubCell"/>
</dbReference>
<dbReference type="InterPro" id="IPR007074">
    <property type="entry name" value="LicD/FKTN/FKRP_NTP_transf"/>
</dbReference>
<dbReference type="GO" id="GO:0009100">
    <property type="term" value="P:glycoprotein metabolic process"/>
    <property type="evidence" value="ECO:0007669"/>
    <property type="project" value="UniProtKB-ARBA"/>
</dbReference>
<dbReference type="PANTHER" id="PTHR15407">
    <property type="entry name" value="FUKUTIN-RELATED"/>
    <property type="match status" value="1"/>
</dbReference>
<evidence type="ECO:0000256" key="3">
    <source>
        <dbReference type="ARBA" id="ARBA00022989"/>
    </source>
</evidence>
<evidence type="ECO:0000256" key="1">
    <source>
        <dbReference type="ARBA" id="ARBA00004167"/>
    </source>
</evidence>
<accession>A0A8K0T9T9</accession>
<comment type="caution">
    <text evidence="7">The sequence shown here is derived from an EMBL/GenBank/DDBJ whole genome shotgun (WGS) entry which is preliminary data.</text>
</comment>
<organism evidence="7 8">
    <name type="scientific">Plectosphaerella cucumerina</name>
    <dbReference type="NCBI Taxonomy" id="40658"/>
    <lineage>
        <taxon>Eukaryota</taxon>
        <taxon>Fungi</taxon>
        <taxon>Dikarya</taxon>
        <taxon>Ascomycota</taxon>
        <taxon>Pezizomycotina</taxon>
        <taxon>Sordariomycetes</taxon>
        <taxon>Hypocreomycetidae</taxon>
        <taxon>Glomerellales</taxon>
        <taxon>Plectosphaerellaceae</taxon>
        <taxon>Plectosphaerella</taxon>
    </lineage>
</organism>
<feature type="compositionally biased region" description="Gly residues" evidence="5">
    <location>
        <begin position="80"/>
        <end position="89"/>
    </location>
</feature>
<gene>
    <name evidence="7" type="ORF">B0T11DRAFT_322040</name>
</gene>
<proteinExistence type="predicted"/>
<evidence type="ECO:0000313" key="7">
    <source>
        <dbReference type="EMBL" id="KAH7347217.1"/>
    </source>
</evidence>
<dbReference type="Proteomes" id="UP000813385">
    <property type="component" value="Unassembled WGS sequence"/>
</dbReference>
<feature type="region of interest" description="Disordered" evidence="5">
    <location>
        <begin position="28"/>
        <end position="95"/>
    </location>
</feature>
<dbReference type="AlphaFoldDB" id="A0A8K0T9T9"/>
<keyword evidence="2" id="KW-0812">Transmembrane</keyword>
<dbReference type="Pfam" id="PF04991">
    <property type="entry name" value="LicD"/>
    <property type="match status" value="2"/>
</dbReference>
<evidence type="ECO:0000256" key="5">
    <source>
        <dbReference type="SAM" id="MobiDB-lite"/>
    </source>
</evidence>
<keyword evidence="4" id="KW-0472">Membrane</keyword>
<sequence>MVSAKAPDHQPNSADTADLCTRAVVLAHAGPRSRPTPWTSGAPYSSIPRAQPWTATSSLPPVDDAEPPAQPLRRDALGIPGKGRPGSLGTGDALGFLIPTRDDHDGNGIKGVPEVVAIPCASAHPHPYQRPGPELVKRVDVGHKGKYFNEPGGNEARTHYDSRFFTEELGYDDHRIVLRNLIRSYLITCSQNNIETWLAHGTLLGWWWNGRIMPWDYDLDVQMATSTLTWVGQHLNRTEHDYKWTDAGGNEKTSRYLLDINPHHIEKDRGDGLNVIDARWIDLANGAYVDITGLAERELPDKPGIWACRNWHRYRTTDLFPMRQSEFEGTPATIPYNFERILTEEYGSKSIVAMAWQGHYWDVEKKEWRKGTI</sequence>
<dbReference type="EMBL" id="JAGPXD010000007">
    <property type="protein sequence ID" value="KAH7347217.1"/>
    <property type="molecule type" value="Genomic_DNA"/>
</dbReference>
<evidence type="ECO:0000259" key="6">
    <source>
        <dbReference type="Pfam" id="PF04991"/>
    </source>
</evidence>
<evidence type="ECO:0000256" key="4">
    <source>
        <dbReference type="ARBA" id="ARBA00023136"/>
    </source>
</evidence>